<evidence type="ECO:0000313" key="3">
    <source>
        <dbReference type="Proteomes" id="UP000828251"/>
    </source>
</evidence>
<comment type="caution">
    <text evidence="2">The sequence shown here is derived from an EMBL/GenBank/DDBJ whole genome shotgun (WGS) entry which is preliminary data.</text>
</comment>
<feature type="compositionally biased region" description="Gly residues" evidence="1">
    <location>
        <begin position="35"/>
        <end position="72"/>
    </location>
</feature>
<evidence type="ECO:0008006" key="4">
    <source>
        <dbReference type="Google" id="ProtNLM"/>
    </source>
</evidence>
<protein>
    <recommendedName>
        <fullName evidence="4">Glycine-rich protein</fullName>
    </recommendedName>
</protein>
<accession>A0A9D3U8Y6</accession>
<evidence type="ECO:0000313" key="2">
    <source>
        <dbReference type="EMBL" id="KAH1032216.1"/>
    </source>
</evidence>
<dbReference type="Proteomes" id="UP000828251">
    <property type="component" value="Unassembled WGS sequence"/>
</dbReference>
<proteinExistence type="predicted"/>
<sequence>MPLSQLLTPRDDLIFVGSLWAIFEIYSLCIQMGSGKGGGGGGGGSKGSGGGSGGGSGNVGGGSTSKGGGGASGMMVAPGSRGATIISRDAFESNPQGFFAGRHSSEKGNK</sequence>
<gene>
    <name evidence="2" type="ORF">J1N35_044390</name>
</gene>
<name>A0A9D3U8Y6_9ROSI</name>
<organism evidence="2 3">
    <name type="scientific">Gossypium stocksii</name>
    <dbReference type="NCBI Taxonomy" id="47602"/>
    <lineage>
        <taxon>Eukaryota</taxon>
        <taxon>Viridiplantae</taxon>
        <taxon>Streptophyta</taxon>
        <taxon>Embryophyta</taxon>
        <taxon>Tracheophyta</taxon>
        <taxon>Spermatophyta</taxon>
        <taxon>Magnoliopsida</taxon>
        <taxon>eudicotyledons</taxon>
        <taxon>Gunneridae</taxon>
        <taxon>Pentapetalae</taxon>
        <taxon>rosids</taxon>
        <taxon>malvids</taxon>
        <taxon>Malvales</taxon>
        <taxon>Malvaceae</taxon>
        <taxon>Malvoideae</taxon>
        <taxon>Gossypium</taxon>
    </lineage>
</organism>
<dbReference type="EMBL" id="JAIQCV010000013">
    <property type="protein sequence ID" value="KAH1032216.1"/>
    <property type="molecule type" value="Genomic_DNA"/>
</dbReference>
<evidence type="ECO:0000256" key="1">
    <source>
        <dbReference type="SAM" id="MobiDB-lite"/>
    </source>
</evidence>
<feature type="region of interest" description="Disordered" evidence="1">
    <location>
        <begin position="35"/>
        <end position="79"/>
    </location>
</feature>
<keyword evidence="3" id="KW-1185">Reference proteome</keyword>
<dbReference type="OrthoDB" id="1730856at2759"/>
<reference evidence="2 3" key="1">
    <citation type="journal article" date="2021" name="Plant Biotechnol. J.">
        <title>Multi-omics assisted identification of the key and species-specific regulatory components of drought-tolerant mechanisms in Gossypium stocksii.</title>
        <authorList>
            <person name="Yu D."/>
            <person name="Ke L."/>
            <person name="Zhang D."/>
            <person name="Wu Y."/>
            <person name="Sun Y."/>
            <person name="Mei J."/>
            <person name="Sun J."/>
            <person name="Sun Y."/>
        </authorList>
    </citation>
    <scope>NUCLEOTIDE SEQUENCE [LARGE SCALE GENOMIC DNA]</scope>
    <source>
        <strain evidence="3">cv. E1</strain>
        <tissue evidence="2">Leaf</tissue>
    </source>
</reference>
<dbReference type="AlphaFoldDB" id="A0A9D3U8Y6"/>